<dbReference type="PROSITE" id="PS51318">
    <property type="entry name" value="TAT"/>
    <property type="match status" value="1"/>
</dbReference>
<dbReference type="InterPro" id="IPR006311">
    <property type="entry name" value="TAT_signal"/>
</dbReference>
<name>A0ABD6E0A0_9EURY</name>
<feature type="compositionally biased region" description="Acidic residues" evidence="1">
    <location>
        <begin position="490"/>
        <end position="505"/>
    </location>
</feature>
<accession>A0ABD6E0A0</accession>
<feature type="compositionally biased region" description="Basic and acidic residues" evidence="1">
    <location>
        <begin position="513"/>
        <end position="530"/>
    </location>
</feature>
<dbReference type="InterPro" id="IPR011706">
    <property type="entry name" value="Cu-oxidase_C"/>
</dbReference>
<dbReference type="CDD" id="cd13868">
    <property type="entry name" value="CuRO_2_CotA_like"/>
    <property type="match status" value="1"/>
</dbReference>
<dbReference type="PANTHER" id="PTHR48267">
    <property type="entry name" value="CUPREDOXIN SUPERFAMILY PROTEIN"/>
    <property type="match status" value="1"/>
</dbReference>
<evidence type="ECO:0000259" key="2">
    <source>
        <dbReference type="Pfam" id="PF07731"/>
    </source>
</evidence>
<dbReference type="RefSeq" id="WP_256309054.1">
    <property type="nucleotide sequence ID" value="NZ_JANHAW010000004.1"/>
</dbReference>
<dbReference type="CDD" id="cd13844">
    <property type="entry name" value="CuRO_1_BOD_CotA_like"/>
    <property type="match status" value="1"/>
</dbReference>
<dbReference type="InterPro" id="IPR008972">
    <property type="entry name" value="Cupredoxin"/>
</dbReference>
<dbReference type="InterPro" id="IPR045087">
    <property type="entry name" value="Cu-oxidase_fam"/>
</dbReference>
<dbReference type="EMBL" id="JBHUDP010000014">
    <property type="protein sequence ID" value="MFD1687509.1"/>
    <property type="molecule type" value="Genomic_DNA"/>
</dbReference>
<protein>
    <submittedName>
        <fullName evidence="4">Multicopper oxidase family protein</fullName>
    </submittedName>
</protein>
<evidence type="ECO:0000259" key="3">
    <source>
        <dbReference type="Pfam" id="PF07732"/>
    </source>
</evidence>
<evidence type="ECO:0000313" key="5">
    <source>
        <dbReference type="Proteomes" id="UP001597092"/>
    </source>
</evidence>
<feature type="domain" description="Plastocyanin-like" evidence="2">
    <location>
        <begin position="434"/>
        <end position="568"/>
    </location>
</feature>
<dbReference type="SUPFAM" id="SSF49503">
    <property type="entry name" value="Cupredoxins"/>
    <property type="match status" value="3"/>
</dbReference>
<dbReference type="Proteomes" id="UP001597092">
    <property type="component" value="Unassembled WGS sequence"/>
</dbReference>
<feature type="domain" description="Plastocyanin-like" evidence="3">
    <location>
        <begin position="77"/>
        <end position="118"/>
    </location>
</feature>
<reference evidence="4 5" key="1">
    <citation type="journal article" date="2019" name="Int. J. Syst. Evol. Microbiol.">
        <title>The Global Catalogue of Microorganisms (GCM) 10K type strain sequencing project: providing services to taxonomists for standard genome sequencing and annotation.</title>
        <authorList>
            <consortium name="The Broad Institute Genomics Platform"/>
            <consortium name="The Broad Institute Genome Sequencing Center for Infectious Disease"/>
            <person name="Wu L."/>
            <person name="Ma J."/>
        </authorList>
    </citation>
    <scope>NUCLEOTIDE SEQUENCE [LARGE SCALE GENOMIC DNA]</scope>
    <source>
        <strain evidence="4 5">CGMCC 1.10387</strain>
    </source>
</reference>
<proteinExistence type="predicted"/>
<organism evidence="4 5">
    <name type="scientific">Halobellus litoreus</name>
    <dbReference type="NCBI Taxonomy" id="755310"/>
    <lineage>
        <taxon>Archaea</taxon>
        <taxon>Methanobacteriati</taxon>
        <taxon>Methanobacteriota</taxon>
        <taxon>Stenosarchaea group</taxon>
        <taxon>Halobacteria</taxon>
        <taxon>Halobacteriales</taxon>
        <taxon>Haloferacaceae</taxon>
        <taxon>Halobellus</taxon>
    </lineage>
</organism>
<feature type="region of interest" description="Disordered" evidence="1">
    <location>
        <begin position="490"/>
        <end position="530"/>
    </location>
</feature>
<feature type="domain" description="Plastocyanin-like" evidence="3">
    <location>
        <begin position="135"/>
        <end position="210"/>
    </location>
</feature>
<dbReference type="Pfam" id="PF07732">
    <property type="entry name" value="Cu-oxidase_3"/>
    <property type="match status" value="2"/>
</dbReference>
<dbReference type="CDD" id="cd13891">
    <property type="entry name" value="CuRO_3_CotA_like"/>
    <property type="match status" value="1"/>
</dbReference>
<keyword evidence="5" id="KW-1185">Reference proteome</keyword>
<evidence type="ECO:0000256" key="1">
    <source>
        <dbReference type="SAM" id="MobiDB-lite"/>
    </source>
</evidence>
<comment type="caution">
    <text evidence="4">The sequence shown here is derived from an EMBL/GenBank/DDBJ whole genome shotgun (WGS) entry which is preliminary data.</text>
</comment>
<gene>
    <name evidence="4" type="ORF">ACFSAS_18125</name>
</gene>
<dbReference type="PANTHER" id="PTHR48267:SF1">
    <property type="entry name" value="BILIRUBIN OXIDASE"/>
    <property type="match status" value="1"/>
</dbReference>
<dbReference type="Gene3D" id="2.60.40.420">
    <property type="entry name" value="Cupredoxins - blue copper proteins"/>
    <property type="match status" value="3"/>
</dbReference>
<sequence length="572" mass="64614">MTKFELTRRKLVKAGAAVGFASAMPFGAMGVAAQSSPSLDKYVTTMPVPTVREPDGKRQGADYHEIRMKQGIQELHPDLGQTRIWGYDGQYPGKTIEARRNERVKVKWINDLPDEHLLPVDDTIHGAAGNPEVRTVAHAHGLHTESASDGLPEAWFTQNYDQTGDHFVKEIYDYDNGQPGATLWYHDHALGITRLNVYAGLAGFYILQDNYERSLDLPTGDYDVPILIQDRSFTEEGELFYPDVEIGDVETSIVPEFFGDTSVVNGKVWPKFEVEPRKYRFRVLNGCNSRFINPRLFEVTVNNEEDPDGSTPPVYQIGTDLGFIDQTFQPERINLGPAERAEIIVDFSGMDGKSFVLGDNTASAPFKGPGTTVQEVELFDFMRFDVTLPLDGEDTSSIPQKPGRPDPFGQEQTTRDLPLIESTDDYGRLMNILNQRKWEDGISENPKLGTTEVWNLVNTTEDSHPIHVHLIEFEVVERQPFDAAAYLADLNDEQDPTDDNLDPLEEYYTGDPRAPEPDERGRKDTVQAHPEEITRIKTRFGSHTGRYVWHCHILEHEDHEMMRPYEVVTGGN</sequence>
<dbReference type="Pfam" id="PF07731">
    <property type="entry name" value="Cu-oxidase_2"/>
    <property type="match status" value="1"/>
</dbReference>
<evidence type="ECO:0000313" key="4">
    <source>
        <dbReference type="EMBL" id="MFD1687509.1"/>
    </source>
</evidence>
<feature type="region of interest" description="Disordered" evidence="1">
    <location>
        <begin position="391"/>
        <end position="413"/>
    </location>
</feature>
<dbReference type="InterPro" id="IPR011707">
    <property type="entry name" value="Cu-oxidase-like_N"/>
</dbReference>
<dbReference type="AlphaFoldDB" id="A0ABD6E0A0"/>